<evidence type="ECO:0000313" key="3">
    <source>
        <dbReference type="Proteomes" id="UP000598467"/>
    </source>
</evidence>
<evidence type="ECO:0000313" key="2">
    <source>
        <dbReference type="EMBL" id="MBD1544892.1"/>
    </source>
</evidence>
<gene>
    <name evidence="2" type="ORF">HK439_01345</name>
</gene>
<dbReference type="EMBL" id="JABFCZ010000002">
    <property type="protein sequence ID" value="MBD1544892.1"/>
    <property type="molecule type" value="Genomic_DNA"/>
</dbReference>
<name>A0A926P1T1_9HYPH</name>
<dbReference type="RefSeq" id="WP_190289573.1">
    <property type="nucleotide sequence ID" value="NZ_JABFCZ010000002.1"/>
</dbReference>
<accession>A0A926P1T1</accession>
<dbReference type="Gene3D" id="1.10.10.10">
    <property type="entry name" value="Winged helix-like DNA-binding domain superfamily/Winged helix DNA-binding domain"/>
    <property type="match status" value="1"/>
</dbReference>
<protein>
    <submittedName>
        <fullName evidence="2">Helix-turn-helix domain-containing protein</fullName>
    </submittedName>
</protein>
<dbReference type="InterPro" id="IPR036388">
    <property type="entry name" value="WH-like_DNA-bd_sf"/>
</dbReference>
<dbReference type="Proteomes" id="UP000598467">
    <property type="component" value="Unassembled WGS sequence"/>
</dbReference>
<organism evidence="2 3">
    <name type="scientific">Roseibium aggregatum</name>
    <dbReference type="NCBI Taxonomy" id="187304"/>
    <lineage>
        <taxon>Bacteria</taxon>
        <taxon>Pseudomonadati</taxon>
        <taxon>Pseudomonadota</taxon>
        <taxon>Alphaproteobacteria</taxon>
        <taxon>Hyphomicrobiales</taxon>
        <taxon>Stappiaceae</taxon>
        <taxon>Roseibium</taxon>
    </lineage>
</organism>
<dbReference type="AlphaFoldDB" id="A0A926P1T1"/>
<reference evidence="2" key="1">
    <citation type="submission" date="2020-05" db="EMBL/GenBank/DDBJ databases">
        <title>Identification of trans-AT polyketide cluster in two marine bacteria, producers of a novel glutaramide-containing polyketide sesbanimide D and analogs.</title>
        <authorList>
            <person name="Kacar D."/>
            <person name="Rodriguez P."/>
            <person name="Canedo L."/>
            <person name="Gonzalez E."/>
            <person name="Galan B."/>
            <person name="De La Calle F."/>
            <person name="Garcia J.L."/>
        </authorList>
    </citation>
    <scope>NUCLEOTIDE SEQUENCE</scope>
    <source>
        <strain evidence="2">PHM038</strain>
    </source>
</reference>
<comment type="caution">
    <text evidence="2">The sequence shown here is derived from an EMBL/GenBank/DDBJ whole genome shotgun (WGS) entry which is preliminary data.</text>
</comment>
<sequence length="130" mass="14971">MPLPYSMTQHPIWRSLSGNAVRVFIEMRSRFNGSNNGKIRLSLDDGARTLGMGKETVRRAQQELERKGFIVKTKEGYFYGRQASEWRLTDCECEGHPATRDWQFKNLEKTGPKTKHGSETGPSKWHMDPI</sequence>
<feature type="region of interest" description="Disordered" evidence="1">
    <location>
        <begin position="104"/>
        <end position="130"/>
    </location>
</feature>
<evidence type="ECO:0000256" key="1">
    <source>
        <dbReference type="SAM" id="MobiDB-lite"/>
    </source>
</evidence>
<proteinExistence type="predicted"/>